<dbReference type="InterPro" id="IPR011629">
    <property type="entry name" value="CobW-like_C"/>
</dbReference>
<dbReference type="PANTHER" id="PTHR43603:SF1">
    <property type="entry name" value="ZINC-REGULATED GTPASE METALLOPROTEIN ACTIVATOR 1"/>
    <property type="match status" value="1"/>
</dbReference>
<reference evidence="5" key="1">
    <citation type="submission" date="2016-10" db="EMBL/GenBank/DDBJ databases">
        <authorList>
            <person name="Varghese N."/>
        </authorList>
    </citation>
    <scope>NUCLEOTIDE SEQUENCE [LARGE SCALE GENOMIC DNA]</scope>
    <source>
        <strain evidence="5">DSM 20639</strain>
    </source>
</reference>
<dbReference type="InterPro" id="IPR027417">
    <property type="entry name" value="P-loop_NTPase"/>
</dbReference>
<dbReference type="InterPro" id="IPR051927">
    <property type="entry name" value="Zn_Chap_cDPG_Synth"/>
</dbReference>
<gene>
    <name evidence="4" type="primary">yciC</name>
    <name evidence="4" type="ORF">NCTC10327_01622</name>
    <name evidence="2" type="ORF">R6G71_08485</name>
    <name evidence="3" type="ORF">SAMN05421878_11141</name>
</gene>
<dbReference type="InterPro" id="IPR003495">
    <property type="entry name" value="CobW/HypB/UreG_nucleotide-bd"/>
</dbReference>
<organism evidence="4 6">
    <name type="scientific">Actinobaculum suis</name>
    <dbReference type="NCBI Taxonomy" id="1657"/>
    <lineage>
        <taxon>Bacteria</taxon>
        <taxon>Bacillati</taxon>
        <taxon>Actinomycetota</taxon>
        <taxon>Actinomycetes</taxon>
        <taxon>Actinomycetales</taxon>
        <taxon>Actinomycetaceae</taxon>
        <taxon>Actinobaculum</taxon>
    </lineage>
</organism>
<proteinExistence type="predicted"/>
<dbReference type="EMBL" id="FNAU01000011">
    <property type="protein sequence ID" value="SDE51018.1"/>
    <property type="molecule type" value="Genomic_DNA"/>
</dbReference>
<dbReference type="EMBL" id="JAWNFU010000006">
    <property type="protein sequence ID" value="MDY5154072.1"/>
    <property type="molecule type" value="Genomic_DNA"/>
</dbReference>
<dbReference type="Proteomes" id="UP000269974">
    <property type="component" value="Unassembled WGS sequence"/>
</dbReference>
<evidence type="ECO:0000313" key="5">
    <source>
        <dbReference type="Proteomes" id="UP000182744"/>
    </source>
</evidence>
<keyword evidence="5" id="KW-1185">Reference proteome</keyword>
<evidence type="ECO:0000313" key="6">
    <source>
        <dbReference type="Proteomes" id="UP000269974"/>
    </source>
</evidence>
<reference evidence="3" key="2">
    <citation type="submission" date="2016-10" db="EMBL/GenBank/DDBJ databases">
        <authorList>
            <person name="de Groot N.N."/>
        </authorList>
    </citation>
    <scope>NUCLEOTIDE SEQUENCE [LARGE SCALE GENOMIC DNA]</scope>
    <source>
        <strain evidence="3">DSM 20639</strain>
    </source>
</reference>
<dbReference type="Proteomes" id="UP000182744">
    <property type="component" value="Unassembled WGS sequence"/>
</dbReference>
<dbReference type="EMBL" id="UYIO01000001">
    <property type="protein sequence ID" value="VDG76995.1"/>
    <property type="molecule type" value="Genomic_DNA"/>
</dbReference>
<name>A0A0K9EUB0_9ACTO</name>
<dbReference type="Pfam" id="PF02492">
    <property type="entry name" value="cobW"/>
    <property type="match status" value="1"/>
</dbReference>
<evidence type="ECO:0000259" key="1">
    <source>
        <dbReference type="SMART" id="SM00833"/>
    </source>
</evidence>
<dbReference type="Pfam" id="PF07683">
    <property type="entry name" value="CobW_C"/>
    <property type="match status" value="1"/>
</dbReference>
<evidence type="ECO:0000313" key="3">
    <source>
        <dbReference type="EMBL" id="SDE51018.1"/>
    </source>
</evidence>
<accession>A0A0K9EUB0</accession>
<dbReference type="PANTHER" id="PTHR43603">
    <property type="entry name" value="COBW DOMAIN-CONTAINING PROTEIN DDB_G0274527"/>
    <property type="match status" value="1"/>
</dbReference>
<dbReference type="PATRIC" id="fig|1657.3.peg.683"/>
<dbReference type="SUPFAM" id="SSF90002">
    <property type="entry name" value="Hypothetical protein YjiA, C-terminal domain"/>
    <property type="match status" value="1"/>
</dbReference>
<protein>
    <submittedName>
        <fullName evidence="4">ABC transporter</fullName>
    </submittedName>
    <submittedName>
        <fullName evidence="2">GTP-binding protein</fullName>
    </submittedName>
    <submittedName>
        <fullName evidence="3">GTPase, G3E family</fullName>
    </submittedName>
</protein>
<feature type="domain" description="CobW C-terminal" evidence="1">
    <location>
        <begin position="272"/>
        <end position="360"/>
    </location>
</feature>
<dbReference type="SMART" id="SM00833">
    <property type="entry name" value="CobW_C"/>
    <property type="match status" value="1"/>
</dbReference>
<reference evidence="2" key="4">
    <citation type="submission" date="2023-10" db="EMBL/GenBank/DDBJ databases">
        <title>Whole Genome based description of the genera Actinobaculum and Actinotignum reveals a complex phylogenetic relationship within the species included in the genus Actinotignum.</title>
        <authorList>
            <person name="Jensen C.S."/>
            <person name="Dargis R."/>
            <person name="Kemp M."/>
            <person name="Christensen J.J."/>
        </authorList>
    </citation>
    <scope>NUCLEOTIDE SEQUENCE</scope>
    <source>
        <strain evidence="2">Actinobaculum_suis_CCUG19206T</strain>
    </source>
</reference>
<reference evidence="4 6" key="3">
    <citation type="submission" date="2018-11" db="EMBL/GenBank/DDBJ databases">
        <authorList>
            <consortium name="Pathogen Informatics"/>
        </authorList>
    </citation>
    <scope>NUCLEOTIDE SEQUENCE [LARGE SCALE GENOMIC DNA]</scope>
    <source>
        <strain evidence="4 6">NCTC10327</strain>
    </source>
</reference>
<evidence type="ECO:0000313" key="4">
    <source>
        <dbReference type="EMBL" id="VDG76995.1"/>
    </source>
</evidence>
<dbReference type="Proteomes" id="UP001273799">
    <property type="component" value="Unassembled WGS sequence"/>
</dbReference>
<evidence type="ECO:0000313" key="2">
    <source>
        <dbReference type="EMBL" id="MDY5154072.1"/>
    </source>
</evidence>
<dbReference type="AlphaFoldDB" id="A0A0K9EUB0"/>
<dbReference type="Gene3D" id="3.40.50.300">
    <property type="entry name" value="P-loop containing nucleotide triphosphate hydrolases"/>
    <property type="match status" value="1"/>
</dbReference>
<dbReference type="STRING" id="1657.ACU20_03700"/>
<sequence>MSANPSGSAGRQRRAAASKIERAQGQWNATVPVVFVCGMGETELAQTSTRAQLLMPEAVVVRYHLDAERELLVRSIIELTGVLDETERFLEHGCVACTVRADISGVLEELARLGNWPAIIVEMPPTIEAVPLCYSLMAEPQAAPHVRIGSVVVAVAGPRVLEDALGYNLLAEEYPEERFGHDERGVAEVVTALVEGADVIDVHGSLSTGAKELLEILSRPDAVIHAPLDTADAATPLALMPEVLTDGFNSEATENWLEFGNGEYGEACSGEIWTLRLESERPFHPQRLLRNLASLAHWQVRARGNFWLPTRHGQIGYWDGVGGGLAIGMGSTTQAPYTRLQFVGRGPGREEIKQVFTETLLTDTEMDVCGTSWDVNEDGFETWLGPVTGSEEPNTGSGD</sequence>
<dbReference type="RefSeq" id="WP_049619452.1">
    <property type="nucleotide sequence ID" value="NZ_FNAU01000011.1"/>
</dbReference>